<gene>
    <name evidence="1" type="ORF">PG997_006631</name>
</gene>
<evidence type="ECO:0000313" key="1">
    <source>
        <dbReference type="EMBL" id="KAK8085360.1"/>
    </source>
</evidence>
<protein>
    <submittedName>
        <fullName evidence="1">Uncharacterized protein</fullName>
    </submittedName>
</protein>
<dbReference type="GeneID" id="92044006"/>
<accession>A0ABR1WP83</accession>
<reference evidence="1 2" key="1">
    <citation type="submission" date="2023-01" db="EMBL/GenBank/DDBJ databases">
        <title>Analysis of 21 Apiospora genomes using comparative genomics revels a genus with tremendous synthesis potential of carbohydrate active enzymes and secondary metabolites.</title>
        <authorList>
            <person name="Sorensen T."/>
        </authorList>
    </citation>
    <scope>NUCLEOTIDE SEQUENCE [LARGE SCALE GENOMIC DNA]</scope>
    <source>
        <strain evidence="1 2">CBS 114990</strain>
    </source>
</reference>
<sequence length="65" mass="7385">MVPGDKGLGKRAKISHRRTTLHRLQQRAPYLYWSLLVSVLAGHAFRREPMRFLGGDTLTLEPLNG</sequence>
<dbReference type="RefSeq" id="XP_066669869.1">
    <property type="nucleotide sequence ID" value="XM_066810946.1"/>
</dbReference>
<keyword evidence="2" id="KW-1185">Reference proteome</keyword>
<dbReference type="Proteomes" id="UP001433268">
    <property type="component" value="Unassembled WGS sequence"/>
</dbReference>
<organism evidence="1 2">
    <name type="scientific">Apiospora hydei</name>
    <dbReference type="NCBI Taxonomy" id="1337664"/>
    <lineage>
        <taxon>Eukaryota</taxon>
        <taxon>Fungi</taxon>
        <taxon>Dikarya</taxon>
        <taxon>Ascomycota</taxon>
        <taxon>Pezizomycotina</taxon>
        <taxon>Sordariomycetes</taxon>
        <taxon>Xylariomycetidae</taxon>
        <taxon>Amphisphaeriales</taxon>
        <taxon>Apiosporaceae</taxon>
        <taxon>Apiospora</taxon>
    </lineage>
</organism>
<evidence type="ECO:0000313" key="2">
    <source>
        <dbReference type="Proteomes" id="UP001433268"/>
    </source>
</evidence>
<proteinExistence type="predicted"/>
<comment type="caution">
    <text evidence="1">The sequence shown here is derived from an EMBL/GenBank/DDBJ whole genome shotgun (WGS) entry which is preliminary data.</text>
</comment>
<name>A0ABR1WP83_9PEZI</name>
<dbReference type="EMBL" id="JAQQWN010000005">
    <property type="protein sequence ID" value="KAK8085360.1"/>
    <property type="molecule type" value="Genomic_DNA"/>
</dbReference>